<dbReference type="AlphaFoldDB" id="A0A2N5SCE2"/>
<evidence type="ECO:0000313" key="1">
    <source>
        <dbReference type="EMBL" id="PLW10869.1"/>
    </source>
</evidence>
<evidence type="ECO:0000313" key="2">
    <source>
        <dbReference type="Proteomes" id="UP000235392"/>
    </source>
</evidence>
<gene>
    <name evidence="1" type="ORF">PCASD_18307</name>
</gene>
<accession>A0A2N5SCE2</accession>
<dbReference type="EMBL" id="PGCI01000946">
    <property type="protein sequence ID" value="PLW10869.1"/>
    <property type="molecule type" value="Genomic_DNA"/>
</dbReference>
<sequence length="135" mass="15045">MDNPTQCKKNLVGKANELLLMMFGTAEERLLAKQNMAWEEKNPKAITATPLQKIVASLRKVFLKHAHGSSKGLNIVNPYNTLMEFLRISPAYLRATSPFTATHISHVCHMAWANAILISEQGVDFTHPPTSPNFT</sequence>
<organism evidence="1 2">
    <name type="scientific">Puccinia coronata f. sp. avenae</name>
    <dbReference type="NCBI Taxonomy" id="200324"/>
    <lineage>
        <taxon>Eukaryota</taxon>
        <taxon>Fungi</taxon>
        <taxon>Dikarya</taxon>
        <taxon>Basidiomycota</taxon>
        <taxon>Pucciniomycotina</taxon>
        <taxon>Pucciniomycetes</taxon>
        <taxon>Pucciniales</taxon>
        <taxon>Pucciniaceae</taxon>
        <taxon>Puccinia</taxon>
    </lineage>
</organism>
<reference evidence="1 2" key="1">
    <citation type="submission" date="2017-11" db="EMBL/GenBank/DDBJ databases">
        <title>De novo assembly and phasing of dikaryotic genomes from two isolates of Puccinia coronata f. sp. avenae, the causal agent of oat crown rust.</title>
        <authorList>
            <person name="Miller M.E."/>
            <person name="Zhang Y."/>
            <person name="Omidvar V."/>
            <person name="Sperschneider J."/>
            <person name="Schwessinger B."/>
            <person name="Raley C."/>
            <person name="Palmer J.M."/>
            <person name="Garnica D."/>
            <person name="Upadhyaya N."/>
            <person name="Rathjen J."/>
            <person name="Taylor J.M."/>
            <person name="Park R.F."/>
            <person name="Dodds P.N."/>
            <person name="Hirsch C.D."/>
            <person name="Kianian S.F."/>
            <person name="Figueroa M."/>
        </authorList>
    </citation>
    <scope>NUCLEOTIDE SEQUENCE [LARGE SCALE GENOMIC DNA]</scope>
    <source>
        <strain evidence="1">12SD80</strain>
    </source>
</reference>
<name>A0A2N5SCE2_9BASI</name>
<comment type="caution">
    <text evidence="1">The sequence shown here is derived from an EMBL/GenBank/DDBJ whole genome shotgun (WGS) entry which is preliminary data.</text>
</comment>
<protein>
    <submittedName>
        <fullName evidence="1">Uncharacterized protein</fullName>
    </submittedName>
</protein>
<dbReference type="Proteomes" id="UP000235392">
    <property type="component" value="Unassembled WGS sequence"/>
</dbReference>
<proteinExistence type="predicted"/>